<dbReference type="EMBL" id="JADKPO010000028">
    <property type="protein sequence ID" value="MBF4769603.1"/>
    <property type="molecule type" value="Genomic_DNA"/>
</dbReference>
<feature type="compositionally biased region" description="Low complexity" evidence="1">
    <location>
        <begin position="12"/>
        <end position="25"/>
    </location>
</feature>
<feature type="region of interest" description="Disordered" evidence="1">
    <location>
        <begin position="1"/>
        <end position="30"/>
    </location>
</feature>
<organism evidence="2 3">
    <name type="scientific">Nocardioides agariphilus</name>
    <dbReference type="NCBI Taxonomy" id="433664"/>
    <lineage>
        <taxon>Bacteria</taxon>
        <taxon>Bacillati</taxon>
        <taxon>Actinomycetota</taxon>
        <taxon>Actinomycetes</taxon>
        <taxon>Propionibacteriales</taxon>
        <taxon>Nocardioidaceae</taxon>
        <taxon>Nocardioides</taxon>
    </lineage>
</organism>
<keyword evidence="3" id="KW-1185">Reference proteome</keyword>
<proteinExistence type="predicted"/>
<reference evidence="2" key="1">
    <citation type="submission" date="2020-11" db="EMBL/GenBank/DDBJ databases">
        <title>Nocardioides cynanchi sp. nov., isolated from soil of rhizosphere of Cynanchum wilfordii.</title>
        <authorList>
            <person name="Lee J.-S."/>
            <person name="Suh M.K."/>
            <person name="Kim J.-S."/>
        </authorList>
    </citation>
    <scope>NUCLEOTIDE SEQUENCE</scope>
    <source>
        <strain evidence="2">KCTC 19276</strain>
    </source>
</reference>
<dbReference type="RefSeq" id="WP_194697750.1">
    <property type="nucleotide sequence ID" value="NZ_JADKPO010000028.1"/>
</dbReference>
<evidence type="ECO:0000313" key="3">
    <source>
        <dbReference type="Proteomes" id="UP000660668"/>
    </source>
</evidence>
<evidence type="ECO:0000313" key="2">
    <source>
        <dbReference type="EMBL" id="MBF4769603.1"/>
    </source>
</evidence>
<sequence length="117" mass="12269">MAAGLVTGVTDSASAAKPPSFSSQAISVGPNDTQDRCVITLNWAVSDPSTVEGYLVQANNSPLKGKGTVQGNVITDTTAWWELDDDSPFYIKVTIILAGGKESKSWSVSNASWSCLS</sequence>
<protein>
    <submittedName>
        <fullName evidence="2">Uncharacterized protein</fullName>
    </submittedName>
</protein>
<dbReference type="Proteomes" id="UP000660668">
    <property type="component" value="Unassembled WGS sequence"/>
</dbReference>
<evidence type="ECO:0000256" key="1">
    <source>
        <dbReference type="SAM" id="MobiDB-lite"/>
    </source>
</evidence>
<gene>
    <name evidence="2" type="ORF">ISU10_17690</name>
</gene>
<dbReference type="AlphaFoldDB" id="A0A930YJW6"/>
<accession>A0A930YJW6</accession>
<comment type="caution">
    <text evidence="2">The sequence shown here is derived from an EMBL/GenBank/DDBJ whole genome shotgun (WGS) entry which is preliminary data.</text>
</comment>
<name>A0A930YJW6_9ACTN</name>